<dbReference type="SUPFAM" id="SSF55620">
    <property type="entry name" value="Tetrahydrobiopterin biosynthesis enzymes-like"/>
    <property type="match status" value="2"/>
</dbReference>
<dbReference type="PANTHER" id="PTHR42874">
    <property type="entry name" value="URICASE"/>
    <property type="match status" value="1"/>
</dbReference>
<dbReference type="GO" id="GO:0043605">
    <property type="term" value="P:amide catabolic process"/>
    <property type="evidence" value="ECO:0007669"/>
    <property type="project" value="Ensembl"/>
</dbReference>
<comment type="function">
    <text evidence="1 12 15">Catalyzes the oxidation of uric acid to 5-hydroxyisourate, which is further processed to form (S)-allantoin.</text>
</comment>
<dbReference type="PRINTS" id="PR00093">
    <property type="entry name" value="URICASE"/>
</dbReference>
<organism evidence="17 18">
    <name type="scientific">Papio anubis</name>
    <name type="common">Olive baboon</name>
    <dbReference type="NCBI Taxonomy" id="9555"/>
    <lineage>
        <taxon>Eukaryota</taxon>
        <taxon>Metazoa</taxon>
        <taxon>Chordata</taxon>
        <taxon>Craniata</taxon>
        <taxon>Vertebrata</taxon>
        <taxon>Euteleostomi</taxon>
        <taxon>Mammalia</taxon>
        <taxon>Eutheria</taxon>
        <taxon>Euarchontoglires</taxon>
        <taxon>Primates</taxon>
        <taxon>Haplorrhini</taxon>
        <taxon>Catarrhini</taxon>
        <taxon>Cercopithecidae</taxon>
        <taxon>Cercopithecinae</taxon>
        <taxon>Papio</taxon>
    </lineage>
</organism>
<dbReference type="GO" id="GO:0005777">
    <property type="term" value="C:peroxisome"/>
    <property type="evidence" value="ECO:0007669"/>
    <property type="project" value="UniProtKB-SubCell"/>
</dbReference>
<comment type="similarity">
    <text evidence="4 12 15">Belongs to the uricase family.</text>
</comment>
<dbReference type="Pfam" id="PF01014">
    <property type="entry name" value="Uricase"/>
    <property type="match status" value="2"/>
</dbReference>
<dbReference type="STRING" id="9555.ENSPANP00000018067"/>
<feature type="binding site" evidence="14">
    <location>
        <position position="262"/>
    </location>
    <ligand>
        <name>5-hydroxyisourate</name>
        <dbReference type="ChEBI" id="CHEBI:18072"/>
    </ligand>
</feature>
<evidence type="ECO:0000256" key="9">
    <source>
        <dbReference type="ARBA" id="ARBA00023140"/>
    </source>
</evidence>
<evidence type="ECO:0000256" key="4">
    <source>
        <dbReference type="ARBA" id="ARBA00009760"/>
    </source>
</evidence>
<dbReference type="GO" id="GO:0006204">
    <property type="term" value="P:IMP catabolic process"/>
    <property type="evidence" value="ECO:0007669"/>
    <property type="project" value="Ensembl"/>
</dbReference>
<evidence type="ECO:0000256" key="6">
    <source>
        <dbReference type="ARBA" id="ARBA00017098"/>
    </source>
</evidence>
<reference evidence="17" key="3">
    <citation type="submission" date="2025-09" db="UniProtKB">
        <authorList>
            <consortium name="Ensembl"/>
        </authorList>
    </citation>
    <scope>IDENTIFICATION</scope>
</reference>
<dbReference type="GeneID" id="100998784"/>
<dbReference type="GO" id="GO:0006196">
    <property type="term" value="P:AMP catabolic process"/>
    <property type="evidence" value="ECO:0007669"/>
    <property type="project" value="Ensembl"/>
</dbReference>
<evidence type="ECO:0000256" key="7">
    <source>
        <dbReference type="ARBA" id="ARBA00022631"/>
    </source>
</evidence>
<dbReference type="GO" id="GO:0046038">
    <property type="term" value="P:GMP catabolic process"/>
    <property type="evidence" value="ECO:0007669"/>
    <property type="project" value="Ensembl"/>
</dbReference>
<dbReference type="CDD" id="cd00445">
    <property type="entry name" value="Uricase"/>
    <property type="match status" value="1"/>
</dbReference>
<dbReference type="GO" id="GO:0046059">
    <property type="term" value="P:dAMP catabolic process"/>
    <property type="evidence" value="ECO:0007669"/>
    <property type="project" value="Ensembl"/>
</dbReference>
<dbReference type="GO" id="GO:0006148">
    <property type="term" value="P:inosine catabolic process"/>
    <property type="evidence" value="ECO:0007669"/>
    <property type="project" value="Ensembl"/>
</dbReference>
<dbReference type="Bgee" id="ENSPANG00000011777">
    <property type="expression patterns" value="Expressed in liver and 21 other cell types or tissues"/>
</dbReference>
<feature type="binding site" evidence="14">
    <location>
        <position position="95"/>
    </location>
    <ligand>
        <name>urate</name>
        <dbReference type="ChEBI" id="CHEBI:17775"/>
    </ligand>
</feature>
<dbReference type="eggNOG" id="KOG1599">
    <property type="taxonomic scope" value="Eukaryota"/>
</dbReference>
<evidence type="ECO:0000256" key="10">
    <source>
        <dbReference type="ARBA" id="ARBA00031317"/>
    </source>
</evidence>
<feature type="binding site" evidence="14">
    <location>
        <position position="95"/>
    </location>
    <ligand>
        <name>5-hydroxyisourate</name>
        <dbReference type="ChEBI" id="CHEBI:18072"/>
    </ligand>
</feature>
<dbReference type="GO" id="GO:0000255">
    <property type="term" value="P:allantoin metabolic process"/>
    <property type="evidence" value="ECO:0007669"/>
    <property type="project" value="Ensembl"/>
</dbReference>
<evidence type="ECO:0000256" key="15">
    <source>
        <dbReference type="RuleBase" id="RU004455"/>
    </source>
</evidence>
<feature type="binding site" evidence="14">
    <location>
        <position position="94"/>
    </location>
    <ligand>
        <name>urate</name>
        <dbReference type="ChEBI" id="CHEBI:17775"/>
    </ligand>
</feature>
<evidence type="ECO:0000256" key="8">
    <source>
        <dbReference type="ARBA" id="ARBA00023002"/>
    </source>
</evidence>
<dbReference type="GO" id="GO:0006149">
    <property type="term" value="P:deoxyinosine catabolic process"/>
    <property type="evidence" value="ECO:0007669"/>
    <property type="project" value="Ensembl"/>
</dbReference>
<feature type="binding site" evidence="14">
    <location>
        <position position="261"/>
    </location>
    <ligand>
        <name>5-hydroxyisourate</name>
        <dbReference type="ChEBI" id="CHEBI:18072"/>
    </ligand>
</feature>
<feature type="binding site" evidence="14">
    <location>
        <position position="288"/>
    </location>
    <ligand>
        <name>urate</name>
        <dbReference type="ChEBI" id="CHEBI:17775"/>
    </ligand>
</feature>
<comment type="pathway">
    <text evidence="3 12">Purine metabolism; urate degradation; (S)-allantoin from urate: step 1/3.</text>
</comment>
<comment type="subcellular location">
    <subcellularLocation>
        <location evidence="2 12">Peroxisome</location>
    </subcellularLocation>
</comment>
<evidence type="ECO:0000256" key="14">
    <source>
        <dbReference type="PIRSR" id="PIRSR000241-2"/>
    </source>
</evidence>
<dbReference type="HOGENOM" id="CLU_048151_1_0_1"/>
<name>A0A096NYA5_PAPAN</name>
<evidence type="ECO:0000256" key="5">
    <source>
        <dbReference type="ARBA" id="ARBA00012598"/>
    </source>
</evidence>
<reference evidence="17 18" key="1">
    <citation type="submission" date="2012-03" db="EMBL/GenBank/DDBJ databases">
        <title>Whole Genome Assembly of Papio anubis.</title>
        <authorList>
            <person name="Liu Y.L."/>
            <person name="Abraham K.A."/>
            <person name="Akbar H.A."/>
            <person name="Ali S.A."/>
            <person name="Anosike U.A."/>
            <person name="Aqrawi P.A."/>
            <person name="Arias F.A."/>
            <person name="Attaway T.A."/>
            <person name="Awwad R.A."/>
            <person name="Babu C.B."/>
            <person name="Bandaranaike D.B."/>
            <person name="Battles P.B."/>
            <person name="Bell A.B."/>
            <person name="Beltran B.B."/>
            <person name="Berhane-Mersha D.B."/>
            <person name="Bess C.B."/>
            <person name="Bickham C.B."/>
            <person name="Bolden T.B."/>
            <person name="Carter K.C."/>
            <person name="Chau D.C."/>
            <person name="Chavez A.C."/>
            <person name="Clerc-Blankenburg K.C."/>
            <person name="Coyle M.C."/>
            <person name="Dao M.D."/>
            <person name="Davila M.L.D."/>
            <person name="Davy-Carroll L.D."/>
            <person name="Denson S.D."/>
            <person name="Dinh H.D."/>
            <person name="Fernandez S.F."/>
            <person name="Fernando P.F."/>
            <person name="Forbes L.F."/>
            <person name="Francis C.F."/>
            <person name="Francisco L.F."/>
            <person name="Fu Q.F."/>
            <person name="Garcia-Iii R.G."/>
            <person name="Garrett T.G."/>
            <person name="Gross S.G."/>
            <person name="Gubbala S.G."/>
            <person name="Hirani K.H."/>
            <person name="Hogues M.H."/>
            <person name="Hollins B.H."/>
            <person name="Jackson L.J."/>
            <person name="Javaid M.J."/>
            <person name="Jhangiani S.J."/>
            <person name="Johnson A.J."/>
            <person name="Johnson B.J."/>
            <person name="Jones J.J."/>
            <person name="Joshi V.J."/>
            <person name="Kalu J.K."/>
            <person name="Khan N.K."/>
            <person name="Korchina V.K."/>
            <person name="Kovar C.K."/>
            <person name="Lago L.L."/>
            <person name="Lara F.L."/>
            <person name="Le T.-K.L."/>
            <person name="Lee S.L."/>
            <person name="Legall-Iii F.L."/>
            <person name="Lemon S.L."/>
            <person name="Liu J.L."/>
            <person name="Liu Y.-S.L."/>
            <person name="Liyanage D.L."/>
            <person name="Lopez J.L."/>
            <person name="Lorensuhewa L.L."/>
            <person name="Mata R.M."/>
            <person name="Mathew T.M."/>
            <person name="Mercado C.M."/>
            <person name="Mercado I.M."/>
            <person name="Morales K.M."/>
            <person name="Morgan M.M."/>
            <person name="Munidasa M.M."/>
            <person name="Ngo D.N."/>
            <person name="Nguyen L.N."/>
            <person name="Nguyen T.N."/>
            <person name="Nguyen N.N."/>
            <person name="Obregon M.O."/>
            <person name="Okwuonu G.O."/>
            <person name="Ongeri F.O."/>
            <person name="Onwere C.O."/>
            <person name="Osifeso I.O."/>
            <person name="Parra A.P."/>
            <person name="Patil S.P."/>
            <person name="Perez A.P."/>
            <person name="Perez Y.P."/>
            <person name="Pham C.P."/>
            <person name="Pu L.-L.P."/>
            <person name="Puazo M.P."/>
            <person name="Quiroz J.Q."/>
            <person name="Rouhana J.R."/>
            <person name="Ruiz M.R."/>
            <person name="Ruiz S.-J.R."/>
            <person name="Saada N.S."/>
            <person name="Santibanez J.S."/>
            <person name="Scheel M.S."/>
            <person name="Schneider B.S."/>
            <person name="Simmons D.S."/>
            <person name="Sisson I.S."/>
            <person name="Tang L.-Y.T."/>
            <person name="Thornton R.T."/>
            <person name="Tisius J.T."/>
            <person name="Toledanes G.T."/>
            <person name="Trejos Z.T."/>
            <person name="Usmani K.U."/>
            <person name="Varghese R.V."/>
            <person name="Vattathil S.V."/>
            <person name="Vee V.V."/>
            <person name="Walker D.W."/>
            <person name="Weissenberger G.W."/>
            <person name="White C.W."/>
            <person name="Williams A.W."/>
            <person name="Woodworth J.W."/>
            <person name="Wright R.W."/>
            <person name="Zhu Y.Z."/>
            <person name="Han Y.H."/>
            <person name="Newsham I.N."/>
            <person name="Nazareth L.N."/>
            <person name="Worley K.W."/>
            <person name="Muzny D.M."/>
            <person name="Rogers J.R."/>
            <person name="Gibbs R.G."/>
        </authorList>
    </citation>
    <scope>NUCLEOTIDE SEQUENCE [LARGE SCALE GENOMIC DNA]</scope>
</reference>
<dbReference type="OMA" id="ATMYKMS"/>
<dbReference type="Proteomes" id="UP000028761">
    <property type="component" value="Chromosome 1"/>
</dbReference>
<dbReference type="GO" id="GO:0006157">
    <property type="term" value="P:deoxyadenosine catabolic process"/>
    <property type="evidence" value="ECO:0007669"/>
    <property type="project" value="Ensembl"/>
</dbReference>
<evidence type="ECO:0000256" key="11">
    <source>
        <dbReference type="ARBA" id="ARBA00048818"/>
    </source>
</evidence>
<evidence type="ECO:0000256" key="16">
    <source>
        <dbReference type="SAM" id="SignalP"/>
    </source>
</evidence>
<evidence type="ECO:0000256" key="1">
    <source>
        <dbReference type="ARBA" id="ARBA00003860"/>
    </source>
</evidence>
<dbReference type="ExpressionAtlas" id="A0A096NYA5">
    <property type="expression patterns" value="baseline"/>
</dbReference>
<dbReference type="FunFam" id="3.10.270.10:FF:000001">
    <property type="entry name" value="Uricase"/>
    <property type="match status" value="1"/>
</dbReference>
<feature type="binding site" evidence="14">
    <location>
        <position position="94"/>
    </location>
    <ligand>
        <name>5-hydroxyisourate</name>
        <dbReference type="ChEBI" id="CHEBI:18072"/>
    </ligand>
</feature>
<feature type="binding site" evidence="14">
    <location>
        <position position="262"/>
    </location>
    <ligand>
        <name>urate</name>
        <dbReference type="ChEBI" id="CHEBI:17775"/>
    </ligand>
</feature>
<feature type="binding site" evidence="14">
    <location>
        <position position="213"/>
    </location>
    <ligand>
        <name>urate</name>
        <dbReference type="ChEBI" id="CHEBI:17775"/>
    </ligand>
</feature>
<dbReference type="GO" id="GO:0006154">
    <property type="term" value="P:adenosine catabolic process"/>
    <property type="evidence" value="ECO:0007669"/>
    <property type="project" value="Ensembl"/>
</dbReference>
<feature type="active site" description="Charge relay system" evidence="13">
    <location>
        <position position="49"/>
    </location>
</feature>
<sequence>MLQTSILPKLCLLILEAESEVENQKKMADYHNNYKKNDELEFVRTGYGKDMVKVLHIQRDGKYHSIKEVATSVQLTLSSKKDYLHGDNSDIIPTDTIKNTVHVLAKFKGIKSIEAFGVNICEYFLSSFNHVIRAQVYVEEIPWKRLEKNGVKHVHAFIHTPTGTHFCEVEQLRSGPPVIHSGIKDLKVLKTTQSGFEGFIKDQFTTLPEVKDRCFATQVYCKWRYHQCRDVDFEATWGTIRDLVLEKFAGPYDKGEYSPSVQKTLYDIQVLSLSRVPEIEDMEISLPNIHYFNIDMSKMGLINKEEKIDSSLNYCQNNKALPCLK</sequence>
<dbReference type="PROSITE" id="PS00366">
    <property type="entry name" value="URICASE"/>
    <property type="match status" value="1"/>
</dbReference>
<feature type="binding site" evidence="14">
    <location>
        <position position="94"/>
    </location>
    <ligand>
        <name>O2</name>
        <dbReference type="ChEBI" id="CHEBI:15379"/>
    </ligand>
</feature>
<dbReference type="InterPro" id="IPR002042">
    <property type="entry name" value="Uricase"/>
</dbReference>
<dbReference type="GO" id="GO:0019628">
    <property type="term" value="P:urate catabolic process"/>
    <property type="evidence" value="ECO:0007669"/>
    <property type="project" value="UniProtKB-UniPathway"/>
</dbReference>
<dbReference type="GO" id="GO:0006161">
    <property type="term" value="P:deoxyguanosine catabolic process"/>
    <property type="evidence" value="ECO:0007669"/>
    <property type="project" value="Ensembl"/>
</dbReference>
<dbReference type="GO" id="GO:0009114">
    <property type="term" value="P:hypoxanthine catabolic process"/>
    <property type="evidence" value="ECO:0007669"/>
    <property type="project" value="Ensembl"/>
</dbReference>
<dbReference type="PANTHER" id="PTHR42874:SF1">
    <property type="entry name" value="URICASE"/>
    <property type="match status" value="1"/>
</dbReference>
<accession>A0A096NYA5</accession>
<dbReference type="Gene3D" id="3.10.270.10">
    <property type="entry name" value="Urate Oxidase"/>
    <property type="match status" value="1"/>
</dbReference>
<evidence type="ECO:0000256" key="2">
    <source>
        <dbReference type="ARBA" id="ARBA00004275"/>
    </source>
</evidence>
<dbReference type="Ensembl" id="ENSPANT00000010540.3">
    <property type="protein sequence ID" value="ENSPANP00000018067.2"/>
    <property type="gene ID" value="ENSPANG00000011777.3"/>
</dbReference>
<feature type="binding site" evidence="14">
    <location>
        <position position="213"/>
    </location>
    <ligand>
        <name>5-hydroxyisourate</name>
        <dbReference type="ChEBI" id="CHEBI:18072"/>
    </ligand>
</feature>
<proteinExistence type="inferred from homology"/>
<comment type="catalytic activity">
    <reaction evidence="11 12 15">
        <text>urate + O2 + H2O = 5-hydroxyisourate + H2O2</text>
        <dbReference type="Rhea" id="RHEA:21368"/>
        <dbReference type="ChEBI" id="CHEBI:15377"/>
        <dbReference type="ChEBI" id="CHEBI:15379"/>
        <dbReference type="ChEBI" id="CHEBI:16240"/>
        <dbReference type="ChEBI" id="CHEBI:17775"/>
        <dbReference type="ChEBI" id="CHEBI:18072"/>
        <dbReference type="EC" id="1.7.3.3"/>
    </reaction>
</comment>
<evidence type="ECO:0000256" key="13">
    <source>
        <dbReference type="PIRSR" id="PIRSR000241-1"/>
    </source>
</evidence>
<feature type="binding site" evidence="14">
    <location>
        <position position="261"/>
    </location>
    <ligand>
        <name>urate</name>
        <dbReference type="ChEBI" id="CHEBI:17775"/>
    </ligand>
</feature>
<dbReference type="AlphaFoldDB" id="A0A096NYA5"/>
<keyword evidence="9 12" id="KW-0576">Peroxisome</keyword>
<dbReference type="GO" id="GO:0006147">
    <property type="term" value="P:guanine catabolic process"/>
    <property type="evidence" value="ECO:0007669"/>
    <property type="project" value="Ensembl"/>
</dbReference>
<keyword evidence="18" id="KW-1185">Reference proteome</keyword>
<feature type="chain" id="PRO_5014153588" description="Uricase" evidence="16">
    <location>
        <begin position="20"/>
        <end position="325"/>
    </location>
</feature>
<protein>
    <recommendedName>
        <fullName evidence="6 12">Uricase</fullName>
        <ecNumber evidence="5 12">1.7.3.3</ecNumber>
    </recommendedName>
    <alternativeName>
        <fullName evidence="10 12">Urate oxidase</fullName>
    </alternativeName>
</protein>
<keyword evidence="16" id="KW-0732">Signal</keyword>
<dbReference type="PIRSF" id="PIRSF000241">
    <property type="entry name" value="Urate_oxidase"/>
    <property type="match status" value="1"/>
</dbReference>
<feature type="signal peptide" evidence="16">
    <location>
        <begin position="1"/>
        <end position="19"/>
    </location>
</feature>
<dbReference type="RefSeq" id="XP_031506205.1">
    <property type="nucleotide sequence ID" value="XM_031650345.1"/>
</dbReference>
<dbReference type="GeneTree" id="ENSGT00940000153229"/>
<dbReference type="InterPro" id="IPR019842">
    <property type="entry name" value="Uricase_CS"/>
</dbReference>
<keyword evidence="8 12" id="KW-0560">Oxidoreductase</keyword>
<feature type="binding site" evidence="14">
    <location>
        <position position="288"/>
    </location>
    <ligand>
        <name>5-hydroxyisourate</name>
        <dbReference type="ChEBI" id="CHEBI:18072"/>
    </ligand>
</feature>
<dbReference type="UniPathway" id="UPA00394">
    <property type="reaction ID" value="UER00650"/>
</dbReference>
<dbReference type="EC" id="1.7.3.3" evidence="5 12"/>
<feature type="binding site" evidence="14">
    <location>
        <position position="196"/>
    </location>
    <ligand>
        <name>5-hydroxyisourate</name>
        <dbReference type="ChEBI" id="CHEBI:18072"/>
    </ligand>
</feature>
<dbReference type="GO" id="GO:0009115">
    <property type="term" value="P:xanthine catabolic process"/>
    <property type="evidence" value="ECO:0007669"/>
    <property type="project" value="Ensembl"/>
</dbReference>
<keyword evidence="7 12" id="KW-0659">Purine metabolism</keyword>
<feature type="active site" description="Charge relay system" evidence="13">
    <location>
        <position position="290"/>
    </location>
</feature>
<feature type="active site" description="Charge relay system" evidence="13">
    <location>
        <position position="94"/>
    </location>
</feature>
<evidence type="ECO:0000256" key="12">
    <source>
        <dbReference type="PIRNR" id="PIRNR000241"/>
    </source>
</evidence>
<dbReference type="GO" id="GO:0046055">
    <property type="term" value="P:dGMP catabolic process"/>
    <property type="evidence" value="ECO:0007669"/>
    <property type="project" value="Ensembl"/>
</dbReference>
<feature type="binding site" evidence="14">
    <location>
        <position position="196"/>
    </location>
    <ligand>
        <name>urate</name>
        <dbReference type="ChEBI" id="CHEBI:17775"/>
    </ligand>
</feature>
<evidence type="ECO:0000313" key="17">
    <source>
        <dbReference type="Ensembl" id="ENSPANP00000018067.2"/>
    </source>
</evidence>
<evidence type="ECO:0000313" key="18">
    <source>
        <dbReference type="Proteomes" id="UP000028761"/>
    </source>
</evidence>
<dbReference type="NCBIfam" id="TIGR03383">
    <property type="entry name" value="urate_oxi"/>
    <property type="match status" value="1"/>
</dbReference>
<reference evidence="17" key="2">
    <citation type="submission" date="2025-08" db="UniProtKB">
        <authorList>
            <consortium name="Ensembl"/>
        </authorList>
    </citation>
    <scope>IDENTIFICATION</scope>
</reference>
<evidence type="ECO:0000256" key="3">
    <source>
        <dbReference type="ARBA" id="ARBA00004831"/>
    </source>
</evidence>
<dbReference type="RefSeq" id="XP_031506213.1">
    <property type="nucleotide sequence ID" value="XM_031650353.1"/>
</dbReference>
<dbReference type="GO" id="GO:0004846">
    <property type="term" value="F:urate oxidase activity"/>
    <property type="evidence" value="ECO:0007669"/>
    <property type="project" value="UniProtKB-EC"/>
</dbReference>
<feature type="binding site" evidence="14">
    <location>
        <position position="288"/>
    </location>
    <ligand>
        <name>O2</name>
        <dbReference type="ChEBI" id="CHEBI:15379"/>
    </ligand>
</feature>